<feature type="domain" description="HTH gntR-type" evidence="8">
    <location>
        <begin position="20"/>
        <end position="88"/>
    </location>
</feature>
<dbReference type="EC" id="2.6.1.39" evidence="9"/>
<evidence type="ECO:0000256" key="7">
    <source>
        <dbReference type="ARBA" id="ARBA00023163"/>
    </source>
</evidence>
<dbReference type="InterPro" id="IPR015421">
    <property type="entry name" value="PyrdxlP-dep_Trfase_major"/>
</dbReference>
<dbReference type="Proteomes" id="UP000681526">
    <property type="component" value="Unassembled WGS sequence"/>
</dbReference>
<keyword evidence="4" id="KW-0663">Pyridoxal phosphate</keyword>
<evidence type="ECO:0000256" key="5">
    <source>
        <dbReference type="ARBA" id="ARBA00023015"/>
    </source>
</evidence>
<reference evidence="9 10" key="1">
    <citation type="submission" date="2021-04" db="EMBL/GenBank/DDBJ databases">
        <authorList>
            <person name="Rakotoarivonina H."/>
        </authorList>
    </citation>
    <scope>NUCLEOTIDE SEQUENCE [LARGE SCALE GENOMIC DNA]</scope>
    <source>
        <strain evidence="9 10">XE</strain>
    </source>
</reference>
<organism evidence="9 10">
    <name type="scientific">Thermobacillus xylanilyticus</name>
    <dbReference type="NCBI Taxonomy" id="76633"/>
    <lineage>
        <taxon>Bacteria</taxon>
        <taxon>Bacillati</taxon>
        <taxon>Bacillota</taxon>
        <taxon>Bacilli</taxon>
        <taxon>Bacillales</taxon>
        <taxon>Paenibacillaceae</taxon>
        <taxon>Thermobacillus</taxon>
    </lineage>
</organism>
<evidence type="ECO:0000256" key="3">
    <source>
        <dbReference type="ARBA" id="ARBA00022576"/>
    </source>
</evidence>
<dbReference type="CDD" id="cd00609">
    <property type="entry name" value="AAT_like"/>
    <property type="match status" value="1"/>
</dbReference>
<evidence type="ECO:0000259" key="8">
    <source>
        <dbReference type="PROSITE" id="PS50949"/>
    </source>
</evidence>
<dbReference type="InterPro" id="IPR036390">
    <property type="entry name" value="WH_DNA-bd_sf"/>
</dbReference>
<dbReference type="Pfam" id="PF00392">
    <property type="entry name" value="GntR"/>
    <property type="match status" value="1"/>
</dbReference>
<keyword evidence="5" id="KW-0805">Transcription regulation</keyword>
<comment type="caution">
    <text evidence="9">The sequence shown here is derived from an EMBL/GenBank/DDBJ whole genome shotgun (WGS) entry which is preliminary data.</text>
</comment>
<keyword evidence="3 9" id="KW-0032">Aminotransferase</keyword>
<keyword evidence="9" id="KW-0808">Transferase</keyword>
<dbReference type="Pfam" id="PF00155">
    <property type="entry name" value="Aminotran_1_2"/>
    <property type="match status" value="1"/>
</dbReference>
<dbReference type="EMBL" id="CAJRAY010000077">
    <property type="protein sequence ID" value="CAG5090684.1"/>
    <property type="molecule type" value="Genomic_DNA"/>
</dbReference>
<comment type="cofactor">
    <cofactor evidence="1">
        <name>pyridoxal 5'-phosphate</name>
        <dbReference type="ChEBI" id="CHEBI:597326"/>
    </cofactor>
</comment>
<keyword evidence="7" id="KW-0804">Transcription</keyword>
<gene>
    <name evidence="9" type="primary">txxe 2935-mocR</name>
    <name evidence="9" type="ORF">TXXE_14475</name>
</gene>
<dbReference type="InterPro" id="IPR051446">
    <property type="entry name" value="HTH_trans_reg/aminotransferase"/>
</dbReference>
<name>A0ABN7S526_THEXY</name>
<dbReference type="InterPro" id="IPR004839">
    <property type="entry name" value="Aminotransferase_I/II_large"/>
</dbReference>
<protein>
    <submittedName>
        <fullName evidence="9">Transcriptional regulator, GntR family</fullName>
        <ecNumber evidence="9">2.6.1.39</ecNumber>
    </submittedName>
</protein>
<keyword evidence="10" id="KW-1185">Reference proteome</keyword>
<dbReference type="SUPFAM" id="SSF53383">
    <property type="entry name" value="PLP-dependent transferases"/>
    <property type="match status" value="1"/>
</dbReference>
<accession>A0ABN7S526</accession>
<dbReference type="PANTHER" id="PTHR46577">
    <property type="entry name" value="HTH-TYPE TRANSCRIPTIONAL REGULATORY PROTEIN GABR"/>
    <property type="match status" value="1"/>
</dbReference>
<dbReference type="InterPro" id="IPR000524">
    <property type="entry name" value="Tscrpt_reg_HTH_GntR"/>
</dbReference>
<keyword evidence="6" id="KW-0238">DNA-binding</keyword>
<evidence type="ECO:0000256" key="6">
    <source>
        <dbReference type="ARBA" id="ARBA00023125"/>
    </source>
</evidence>
<evidence type="ECO:0000313" key="10">
    <source>
        <dbReference type="Proteomes" id="UP000681526"/>
    </source>
</evidence>
<dbReference type="SMART" id="SM00345">
    <property type="entry name" value="HTH_GNTR"/>
    <property type="match status" value="1"/>
</dbReference>
<evidence type="ECO:0000313" key="9">
    <source>
        <dbReference type="EMBL" id="CAG5090684.1"/>
    </source>
</evidence>
<dbReference type="PANTHER" id="PTHR46577:SF1">
    <property type="entry name" value="HTH-TYPE TRANSCRIPTIONAL REGULATORY PROTEIN GABR"/>
    <property type="match status" value="1"/>
</dbReference>
<dbReference type="Gene3D" id="3.40.640.10">
    <property type="entry name" value="Type I PLP-dependent aspartate aminotransferase-like (Major domain)"/>
    <property type="match status" value="1"/>
</dbReference>
<dbReference type="SUPFAM" id="SSF46785">
    <property type="entry name" value="Winged helix' DNA-binding domain"/>
    <property type="match status" value="1"/>
</dbReference>
<evidence type="ECO:0000256" key="2">
    <source>
        <dbReference type="ARBA" id="ARBA00005384"/>
    </source>
</evidence>
<proteinExistence type="inferred from homology"/>
<dbReference type="PROSITE" id="PS50949">
    <property type="entry name" value="HTH_GNTR"/>
    <property type="match status" value="1"/>
</dbReference>
<dbReference type="Gene3D" id="1.10.10.10">
    <property type="entry name" value="Winged helix-like DNA-binding domain superfamily/Winged helix DNA-binding domain"/>
    <property type="match status" value="1"/>
</dbReference>
<dbReference type="CDD" id="cd07377">
    <property type="entry name" value="WHTH_GntR"/>
    <property type="match status" value="1"/>
</dbReference>
<dbReference type="InterPro" id="IPR036388">
    <property type="entry name" value="WH-like_DNA-bd_sf"/>
</dbReference>
<dbReference type="GO" id="GO:0047536">
    <property type="term" value="F:2-aminoadipate transaminase activity"/>
    <property type="evidence" value="ECO:0007669"/>
    <property type="project" value="UniProtKB-EC"/>
</dbReference>
<evidence type="ECO:0000256" key="1">
    <source>
        <dbReference type="ARBA" id="ARBA00001933"/>
    </source>
</evidence>
<sequence>MSGFEIAVKPLYLRFLQEGYGKRDALYEAIRAAMLAGAVPEGARLPATRLLAASFDVSRGVAAAAYDMLHAEGYVRTAVGSGTYAAYRAPVGGLIKETADPVHPAGTENARTGKVQLSSLGRRVVAAGRRMELSLNDRVPYDLRIGQPVIADFPYDDWKRAVYAEIRRFPGRLQEDAFRAEGHEPLRSAIVRHLVTTKGIRANPEQVVVTNGSMQALALIAMLLLDPGDPAVVEDPGYPGTWASVEAAGGRLIAAKVDRRGIVPEDWPARLLFVTPSRQFPTGGVLPMERRAALLDWAARRNAVIVEDDYDSEFRWGGRPVEPLKAMDQGGCVIYIGTFSRTMLRDVRIGYAVLPDGLVEPFRRAKAWTEPHPTDLIWQRALARFMAAGAYARHLRRMQRICGTRMQRFRERLEKLPGEPFDWYPSVSGMHVYGEWRRDPGEYDAFRAACLERGVVWTDGDRYRLTPPVRRSAMFGFAHLDDWTMDAAAERMADALLHLRGRRR</sequence>
<evidence type="ECO:0000256" key="4">
    <source>
        <dbReference type="ARBA" id="ARBA00022898"/>
    </source>
</evidence>
<comment type="similarity">
    <text evidence="2">In the C-terminal section; belongs to the class-I pyridoxal-phosphate-dependent aminotransferase family.</text>
</comment>
<dbReference type="RefSeq" id="WP_213485252.1">
    <property type="nucleotide sequence ID" value="NZ_CAJRAY010000077.1"/>
</dbReference>
<dbReference type="InterPro" id="IPR015424">
    <property type="entry name" value="PyrdxlP-dep_Trfase"/>
</dbReference>